<feature type="region of interest" description="Disordered" evidence="1">
    <location>
        <begin position="45"/>
        <end position="77"/>
    </location>
</feature>
<comment type="caution">
    <text evidence="2">The sequence shown here is derived from an EMBL/GenBank/DDBJ whole genome shotgun (WGS) entry which is preliminary data.</text>
</comment>
<feature type="compositionally biased region" description="Basic and acidic residues" evidence="1">
    <location>
        <begin position="49"/>
        <end position="64"/>
    </location>
</feature>
<evidence type="ECO:0000313" key="3">
    <source>
        <dbReference type="Proteomes" id="UP000641932"/>
    </source>
</evidence>
<dbReference type="EMBL" id="BMMS01000019">
    <property type="protein sequence ID" value="GGO92733.1"/>
    <property type="molecule type" value="Genomic_DNA"/>
</dbReference>
<dbReference type="Proteomes" id="UP000641932">
    <property type="component" value="Unassembled WGS sequence"/>
</dbReference>
<dbReference type="AlphaFoldDB" id="A0A917ZSF0"/>
<evidence type="ECO:0000313" key="2">
    <source>
        <dbReference type="EMBL" id="GGO92733.1"/>
    </source>
</evidence>
<reference evidence="2" key="2">
    <citation type="submission" date="2020-09" db="EMBL/GenBank/DDBJ databases">
        <authorList>
            <person name="Sun Q."/>
            <person name="Zhou Y."/>
        </authorList>
    </citation>
    <scope>NUCLEOTIDE SEQUENCE</scope>
    <source>
        <strain evidence="2">CGMCC 4.7201</strain>
    </source>
</reference>
<protein>
    <submittedName>
        <fullName evidence="2">Uncharacterized protein</fullName>
    </submittedName>
</protein>
<name>A0A917ZSF0_9ACTN</name>
<dbReference type="InterPro" id="IPR036513">
    <property type="entry name" value="STAS_dom_sf"/>
</dbReference>
<evidence type="ECO:0000256" key="1">
    <source>
        <dbReference type="SAM" id="MobiDB-lite"/>
    </source>
</evidence>
<gene>
    <name evidence="2" type="ORF">GCM10012280_43580</name>
</gene>
<keyword evidence="3" id="KW-1185">Reference proteome</keyword>
<reference evidence="2" key="1">
    <citation type="journal article" date="2014" name="Int. J. Syst. Evol. Microbiol.">
        <title>Complete genome sequence of Corynebacterium casei LMG S-19264T (=DSM 44701T), isolated from a smear-ripened cheese.</title>
        <authorList>
            <consortium name="US DOE Joint Genome Institute (JGI-PGF)"/>
            <person name="Walter F."/>
            <person name="Albersmeier A."/>
            <person name="Kalinowski J."/>
            <person name="Ruckert C."/>
        </authorList>
    </citation>
    <scope>NUCLEOTIDE SEQUENCE</scope>
    <source>
        <strain evidence="2">CGMCC 4.7201</strain>
    </source>
</reference>
<organism evidence="2 3">
    <name type="scientific">Wenjunlia tyrosinilytica</name>
    <dbReference type="NCBI Taxonomy" id="1544741"/>
    <lineage>
        <taxon>Bacteria</taxon>
        <taxon>Bacillati</taxon>
        <taxon>Actinomycetota</taxon>
        <taxon>Actinomycetes</taxon>
        <taxon>Kitasatosporales</taxon>
        <taxon>Streptomycetaceae</taxon>
        <taxon>Wenjunlia</taxon>
    </lineage>
</organism>
<accession>A0A917ZSF0</accession>
<sequence>MGAHRRAGRRDRTLVLRAVPPQMQRLLVATRLHRILCVEGGISVDGGGPEDHAREDGNGLRADHVSPLPLVDGRATV</sequence>
<proteinExistence type="predicted"/>
<dbReference type="Gene3D" id="3.30.750.24">
    <property type="entry name" value="STAS domain"/>
    <property type="match status" value="1"/>
</dbReference>